<evidence type="ECO:0000256" key="1">
    <source>
        <dbReference type="SAM" id="MobiDB-lite"/>
    </source>
</evidence>
<feature type="chain" id="PRO_5012367337" evidence="2">
    <location>
        <begin position="26"/>
        <end position="1898"/>
    </location>
</feature>
<sequence>MPSLRRAAALIPLVCLVVIVHDVASARISAFVGIQAVTRNHRDRGLRASAQSAELAARSRYVPGRRLVGKRRDTRPPYVPEANNRRKIAWLLILSGLAGYQAGNSFLDERYATNSAPEFVYSSPVIQKGCVLMARPGDTFIDHQQYFHKSAILILKHGGEFDKGIIINRPSGFNTHQLGMPGPAWNIWFGGDCEGLRAPHYTQVRTFCLHVSEEFAEMSTEVERGVYLIRFDAAQDLVSQGRATTDDFMLFFGYCGWGRNQLQRELDAGVWKMASVDSHIIVRELREETKELRALPEVGLDDGIGLWRHLYSRIDAGMPQKDPREMNMMGIDAVEGDAFAGPEPLEDVPAIKAMVPLAQLFSNLEPCAIKLRLHEARGLNCDRDEDGKYVEVSFHDHVRMSQRSVGSPSNPVWGDSVMSIELTDDFQLQDYPLRLGVCSSDAGPPDHGFVTINLEQILHSRTELDPDEVVSMKGWFPLFDTMTGVRGHILVSIKMQFVGDQSYNDRFASSVGVRFFSIACPPQPGVFVVEQVLGLVKELRAVQVIFEKVDAPSHIKKKSERTKNMVAAHGWWFPDIRQVGLPFGSFHVCFLGSWVGWVGRGWAPIQLPLLGWLGRPSWVGWVGRCQQAGLPLGSLHVSFFLGSWVGWVGRGQEAGLPLGSLHVSFFLGSWVGWVGRGQEAGLPLGSLHIAFLGSWVGWVVRGQEAGLPLGSLHVSFFLGSWVGWVGRGQEAGLALGSLLIAFLGSWVGWVVRGQEAGLPLGSLHVSFLLGPGSDGWAAAKKLGSHWVPFIFPFWAPGSDGWSTAKKLGFRWAPFMFPSFWAPGSDGWAAAKKLGSHWAPFILPFWAPGSDGWSAAKKLGSHWAPFILAFWAPGSDGWSAAKKLGSRWAPFMFPSFWVLGRMGGPQQRSWDPEYNWRDLIRSDRSSNEERLRVFHNAAMRARRELGKQVRRLGANAVLGYREYVDLEGDATDRICIRAFGTAARILPTSAAGGMVSGLRQGSFEVQLGRSPRRRDGDIEGAYPPLPLLPATSGGAASDALLSQAVSVTRSSDEISLGGSAVDALAPTVEVLQRGVLHCLDRLPVAERVAICGIVAARAVKVFSSRTSQDSRESWWADLQEELLSHARALGGDSIVGYREHVSITDEVAMLSVTGTALRHLHTATTVPTLPDCSLAHASESRDDAGRLSRCCMCGEGLVPNVLLATSDFPEGLPILGRSELVEARVVRLKRKVTGEAHAQDLSEALPFLELELHKQLVHKMRVMGLNAAFGLRVEISNGPSLLIGVATATGVLVPALPRPPVVRANPGRFNRAFTPSDAPKSQGHRTVGGTSLRTNVGAKTPASSAPSMRTRQAAGTQWLRGAQQDAMSHASANPTSPPMGTSAASGFSRSVGQTTKGGATEKNSWRSLALCPARHRPPSRPSRAWRKWMPRFLGSFFGAAPVAGPDLGHSRPLAASTVSHPMRPTPEVLERLNEAVACHLQRRKGDSSEPAVADSFDWPLDKLQALQLTCATLCRQRSGQDGEVFAVQTATEGGEREASKTRHQQDDRHHFLFEVDDEGSRFRSDQYQKQPAALVMLARDTRSLCGAMSRTLRGQGSLCVALSLCVFVCARPWSPAMALPALRRVLVTGGNKGIGRALCQQLVAIHGFHVLLGSRDPGRGEEAVRAILEKSPKECILSEDVCADRLETLSLDVSDDASVRAAVEEVKQKYGAKSSLYGIVNNAGVGFDHSMQRTLDVNTYGAKRVCEAFLPLLQEDGRIVNTASASGPNYVSRASGDERQLLMDPEVTWEALDNFMKEAGAEPRGRQPYGLSKACLISYTMLMARLHPDLKINAMTPGYILTDITRGMGATKPPEEGTKAAIHCLIGELEGNGRYYGSDALRSPIDRYRAPGDPPYEGP</sequence>
<gene>
    <name evidence="4" type="primary">c2cd5</name>
    <name evidence="4" type="ORF">AK812_SmicGene20835</name>
</gene>
<feature type="compositionally biased region" description="Polar residues" evidence="1">
    <location>
        <begin position="1369"/>
        <end position="1405"/>
    </location>
</feature>
<dbReference type="GO" id="GO:0005509">
    <property type="term" value="F:calcium ion binding"/>
    <property type="evidence" value="ECO:0007669"/>
    <property type="project" value="TreeGrafter"/>
</dbReference>
<dbReference type="InterPro" id="IPR057326">
    <property type="entry name" value="KR_dom"/>
</dbReference>
<dbReference type="SUPFAM" id="SSF143456">
    <property type="entry name" value="VC0467-like"/>
    <property type="match status" value="1"/>
</dbReference>
<dbReference type="InterPro" id="IPR035892">
    <property type="entry name" value="C2_domain_sf"/>
</dbReference>
<dbReference type="Gene3D" id="3.40.1740.10">
    <property type="entry name" value="VC0467-like"/>
    <property type="match status" value="1"/>
</dbReference>
<dbReference type="PANTHER" id="PTHR37412">
    <property type="entry name" value="C2 DOMAIN-CONTAINING PROTEIN 5"/>
    <property type="match status" value="1"/>
</dbReference>
<organism evidence="4 5">
    <name type="scientific">Symbiodinium microadriaticum</name>
    <name type="common">Dinoflagellate</name>
    <name type="synonym">Zooxanthella microadriatica</name>
    <dbReference type="NCBI Taxonomy" id="2951"/>
    <lineage>
        <taxon>Eukaryota</taxon>
        <taxon>Sar</taxon>
        <taxon>Alveolata</taxon>
        <taxon>Dinophyceae</taxon>
        <taxon>Suessiales</taxon>
        <taxon>Symbiodiniaceae</taxon>
        <taxon>Symbiodinium</taxon>
    </lineage>
</organism>
<dbReference type="Pfam" id="PF23025">
    <property type="entry name" value="YbjQ_2"/>
    <property type="match status" value="3"/>
</dbReference>
<evidence type="ECO:0000313" key="5">
    <source>
        <dbReference type="Proteomes" id="UP000186817"/>
    </source>
</evidence>
<dbReference type="PRINTS" id="PR00081">
    <property type="entry name" value="GDHRDH"/>
</dbReference>
<accession>A0A1Q9DNZ7</accession>
<dbReference type="PANTHER" id="PTHR37412:SF2">
    <property type="entry name" value="C2 DOMAIN-CONTAINING PROTEIN 5"/>
    <property type="match status" value="1"/>
</dbReference>
<evidence type="ECO:0000256" key="2">
    <source>
        <dbReference type="SAM" id="SignalP"/>
    </source>
</evidence>
<proteinExistence type="predicted"/>
<protein>
    <submittedName>
        <fullName evidence="4">C2 domain-containing protein 5</fullName>
    </submittedName>
</protein>
<dbReference type="GO" id="GO:0010828">
    <property type="term" value="P:positive regulation of D-glucose transmembrane transport"/>
    <property type="evidence" value="ECO:0007669"/>
    <property type="project" value="TreeGrafter"/>
</dbReference>
<reference evidence="4 5" key="1">
    <citation type="submission" date="2016-02" db="EMBL/GenBank/DDBJ databases">
        <title>Genome analysis of coral dinoflagellate symbionts highlights evolutionary adaptations to a symbiotic lifestyle.</title>
        <authorList>
            <person name="Aranda M."/>
            <person name="Li Y."/>
            <person name="Liew Y.J."/>
            <person name="Baumgarten S."/>
            <person name="Simakov O."/>
            <person name="Wilson M."/>
            <person name="Piel J."/>
            <person name="Ashoor H."/>
            <person name="Bougouffa S."/>
            <person name="Bajic V.B."/>
            <person name="Ryu T."/>
            <person name="Ravasi T."/>
            <person name="Bayer T."/>
            <person name="Micklem G."/>
            <person name="Kim H."/>
            <person name="Bhak J."/>
            <person name="Lajeunesse T.C."/>
            <person name="Voolstra C.R."/>
        </authorList>
    </citation>
    <scope>NUCLEOTIDE SEQUENCE [LARGE SCALE GENOMIC DNA]</scope>
    <source>
        <strain evidence="4 5">CCMP2467</strain>
    </source>
</reference>
<dbReference type="SUPFAM" id="SSF49562">
    <property type="entry name" value="C2 domain (Calcium/lipid-binding domain, CaLB)"/>
    <property type="match status" value="1"/>
</dbReference>
<dbReference type="GO" id="GO:0072659">
    <property type="term" value="P:protein localization to plasma membrane"/>
    <property type="evidence" value="ECO:0007669"/>
    <property type="project" value="TreeGrafter"/>
</dbReference>
<feature type="domain" description="Ketoreductase" evidence="3">
    <location>
        <begin position="1622"/>
        <end position="1794"/>
    </location>
</feature>
<dbReference type="OrthoDB" id="419768at2759"/>
<evidence type="ECO:0000313" key="4">
    <source>
        <dbReference type="EMBL" id="OLP96901.1"/>
    </source>
</evidence>
<dbReference type="Pfam" id="PF00106">
    <property type="entry name" value="adh_short"/>
    <property type="match status" value="1"/>
</dbReference>
<evidence type="ECO:0000259" key="3">
    <source>
        <dbReference type="SMART" id="SM00822"/>
    </source>
</evidence>
<feature type="signal peptide" evidence="2">
    <location>
        <begin position="1"/>
        <end position="25"/>
    </location>
</feature>
<feature type="compositionally biased region" description="Basic residues" evidence="1">
    <location>
        <begin position="1412"/>
        <end position="1421"/>
    </location>
</feature>
<dbReference type="EMBL" id="LSRX01000452">
    <property type="protein sequence ID" value="OLP96901.1"/>
    <property type="molecule type" value="Genomic_DNA"/>
</dbReference>
<dbReference type="InterPro" id="IPR038983">
    <property type="entry name" value="C2CD5"/>
</dbReference>
<name>A0A1Q9DNZ7_SYMMI</name>
<dbReference type="GO" id="GO:0005886">
    <property type="term" value="C:plasma membrane"/>
    <property type="evidence" value="ECO:0007669"/>
    <property type="project" value="TreeGrafter"/>
</dbReference>
<keyword evidence="5" id="KW-1185">Reference proteome</keyword>
<dbReference type="SUPFAM" id="SSF117782">
    <property type="entry name" value="YbjQ-like"/>
    <property type="match status" value="1"/>
</dbReference>
<dbReference type="SUPFAM" id="SSF51735">
    <property type="entry name" value="NAD(P)-binding Rossmann-fold domains"/>
    <property type="match status" value="1"/>
</dbReference>
<dbReference type="GO" id="GO:0005544">
    <property type="term" value="F:calcium-dependent phospholipid binding"/>
    <property type="evidence" value="ECO:0007669"/>
    <property type="project" value="InterPro"/>
</dbReference>
<dbReference type="InterPro" id="IPR035439">
    <property type="entry name" value="UPF0145_dom_sf"/>
</dbReference>
<dbReference type="InterPro" id="IPR056431">
    <property type="entry name" value="C2CD5_YbjQ-rel_dom"/>
</dbReference>
<feature type="region of interest" description="Disordered" evidence="1">
    <location>
        <begin position="1308"/>
        <end position="1421"/>
    </location>
</feature>
<dbReference type="Proteomes" id="UP000186817">
    <property type="component" value="Unassembled WGS sequence"/>
</dbReference>
<dbReference type="GO" id="GO:0090314">
    <property type="term" value="P:positive regulation of protein targeting to membrane"/>
    <property type="evidence" value="ECO:0007669"/>
    <property type="project" value="TreeGrafter"/>
</dbReference>
<comment type="caution">
    <text evidence="4">The sequence shown here is derived from an EMBL/GenBank/DDBJ whole genome shotgun (WGS) entry which is preliminary data.</text>
</comment>
<dbReference type="Pfam" id="PF02622">
    <property type="entry name" value="DUF179"/>
    <property type="match status" value="1"/>
</dbReference>
<feature type="compositionally biased region" description="Polar residues" evidence="1">
    <location>
        <begin position="1340"/>
        <end position="1354"/>
    </location>
</feature>
<dbReference type="InterPro" id="IPR002347">
    <property type="entry name" value="SDR_fam"/>
</dbReference>
<dbReference type="InterPro" id="IPR003774">
    <property type="entry name" value="AlgH-like"/>
</dbReference>
<dbReference type="SMART" id="SM00822">
    <property type="entry name" value="PKS_KR"/>
    <property type="match status" value="1"/>
</dbReference>
<dbReference type="GO" id="GO:0065002">
    <property type="term" value="P:intracellular protein transmembrane transport"/>
    <property type="evidence" value="ECO:0007669"/>
    <property type="project" value="TreeGrafter"/>
</dbReference>
<dbReference type="Gene3D" id="3.40.50.720">
    <property type="entry name" value="NAD(P)-binding Rossmann-like Domain"/>
    <property type="match status" value="1"/>
</dbReference>
<dbReference type="GO" id="GO:0031340">
    <property type="term" value="P:positive regulation of vesicle fusion"/>
    <property type="evidence" value="ECO:0007669"/>
    <property type="project" value="TreeGrafter"/>
</dbReference>
<keyword evidence="2" id="KW-0732">Signal</keyword>
<dbReference type="InterPro" id="IPR036291">
    <property type="entry name" value="NAD(P)-bd_dom_sf"/>
</dbReference>